<name>A0AAV7TCB0_PLEWA</name>
<feature type="signal peptide" evidence="2">
    <location>
        <begin position="1"/>
        <end position="23"/>
    </location>
</feature>
<feature type="compositionally biased region" description="Low complexity" evidence="1">
    <location>
        <begin position="116"/>
        <end position="132"/>
    </location>
</feature>
<feature type="chain" id="PRO_5043406539" evidence="2">
    <location>
        <begin position="24"/>
        <end position="287"/>
    </location>
</feature>
<reference evidence="3" key="1">
    <citation type="journal article" date="2022" name="bioRxiv">
        <title>Sequencing and chromosome-scale assembly of the giantPleurodeles waltlgenome.</title>
        <authorList>
            <person name="Brown T."/>
            <person name="Elewa A."/>
            <person name="Iarovenko S."/>
            <person name="Subramanian E."/>
            <person name="Araus A.J."/>
            <person name="Petzold A."/>
            <person name="Susuki M."/>
            <person name="Suzuki K.-i.T."/>
            <person name="Hayashi T."/>
            <person name="Toyoda A."/>
            <person name="Oliveira C."/>
            <person name="Osipova E."/>
            <person name="Leigh N.D."/>
            <person name="Simon A."/>
            <person name="Yun M.H."/>
        </authorList>
    </citation>
    <scope>NUCLEOTIDE SEQUENCE</scope>
    <source>
        <strain evidence="3">20211129_DDA</strain>
        <tissue evidence="3">Liver</tissue>
    </source>
</reference>
<evidence type="ECO:0000313" key="4">
    <source>
        <dbReference type="Proteomes" id="UP001066276"/>
    </source>
</evidence>
<dbReference type="EMBL" id="JANPWB010000007">
    <property type="protein sequence ID" value="KAJ1174162.1"/>
    <property type="molecule type" value="Genomic_DNA"/>
</dbReference>
<keyword evidence="4" id="KW-1185">Reference proteome</keyword>
<comment type="caution">
    <text evidence="3">The sequence shown here is derived from an EMBL/GenBank/DDBJ whole genome shotgun (WGS) entry which is preliminary data.</text>
</comment>
<gene>
    <name evidence="3" type="ORF">NDU88_005985</name>
</gene>
<feature type="compositionally biased region" description="Pro residues" evidence="1">
    <location>
        <begin position="73"/>
        <end position="85"/>
    </location>
</feature>
<protein>
    <submittedName>
        <fullName evidence="3">Uncharacterized protein</fullName>
    </submittedName>
</protein>
<evidence type="ECO:0000313" key="3">
    <source>
        <dbReference type="EMBL" id="KAJ1174162.1"/>
    </source>
</evidence>
<accession>A0AAV7TCB0</accession>
<dbReference type="Proteomes" id="UP001066276">
    <property type="component" value="Chromosome 4_1"/>
</dbReference>
<evidence type="ECO:0000256" key="1">
    <source>
        <dbReference type="SAM" id="MobiDB-lite"/>
    </source>
</evidence>
<feature type="region of interest" description="Disordered" evidence="1">
    <location>
        <begin position="25"/>
        <end position="181"/>
    </location>
</feature>
<proteinExistence type="predicted"/>
<organism evidence="3 4">
    <name type="scientific">Pleurodeles waltl</name>
    <name type="common">Iberian ribbed newt</name>
    <dbReference type="NCBI Taxonomy" id="8319"/>
    <lineage>
        <taxon>Eukaryota</taxon>
        <taxon>Metazoa</taxon>
        <taxon>Chordata</taxon>
        <taxon>Craniata</taxon>
        <taxon>Vertebrata</taxon>
        <taxon>Euteleostomi</taxon>
        <taxon>Amphibia</taxon>
        <taxon>Batrachia</taxon>
        <taxon>Caudata</taxon>
        <taxon>Salamandroidea</taxon>
        <taxon>Salamandridae</taxon>
        <taxon>Pleurodelinae</taxon>
        <taxon>Pleurodeles</taxon>
    </lineage>
</organism>
<dbReference type="AlphaFoldDB" id="A0AAV7TCB0"/>
<sequence>MSSGVRPLTTWIWFLAQRSSVGASSSAVTHGSYGPCGSSPHRPPVLGPEDRGTWDPPSSVAPGAGRALQSPAESPPALPARPAPRGPVQLRGPILGPAATRSSGSGPRREPPTADSVRLSSSGPSGRSGAARHPTAGAPPRRAWIAALSSTRGPIPATPGHGCGPTHRSTGPRRAAPTPLLLRPRIPSGCSPVSDFLRLFRYGICVTNNYTDLFKLNYKKTMEKMKSLLNRGETSGAFFGDSSGRHDSRGLVVDSFCLVSLSVISLVVTFVANAQAIVAAEVVRKEQ</sequence>
<evidence type="ECO:0000256" key="2">
    <source>
        <dbReference type="SAM" id="SignalP"/>
    </source>
</evidence>
<keyword evidence="2" id="KW-0732">Signal</keyword>